<keyword evidence="5" id="KW-1185">Reference proteome</keyword>
<protein>
    <submittedName>
        <fullName evidence="4">DUF305 domain-containing protein</fullName>
    </submittedName>
</protein>
<feature type="region of interest" description="Disordered" evidence="1">
    <location>
        <begin position="159"/>
        <end position="213"/>
    </location>
</feature>
<evidence type="ECO:0000313" key="5">
    <source>
        <dbReference type="Proteomes" id="UP000550729"/>
    </source>
</evidence>
<feature type="transmembrane region" description="Helical" evidence="2">
    <location>
        <begin position="33"/>
        <end position="58"/>
    </location>
</feature>
<dbReference type="Gene3D" id="1.20.1260.10">
    <property type="match status" value="1"/>
</dbReference>
<keyword evidence="2" id="KW-0472">Membrane</keyword>
<organism evidence="4 5">
    <name type="scientific">Gordonia asplenii</name>
    <dbReference type="NCBI Taxonomy" id="2725283"/>
    <lineage>
        <taxon>Bacteria</taxon>
        <taxon>Bacillati</taxon>
        <taxon>Actinomycetota</taxon>
        <taxon>Actinomycetes</taxon>
        <taxon>Mycobacteriales</taxon>
        <taxon>Gordoniaceae</taxon>
        <taxon>Gordonia</taxon>
    </lineage>
</organism>
<evidence type="ECO:0000313" key="4">
    <source>
        <dbReference type="EMBL" id="NMO01186.1"/>
    </source>
</evidence>
<feature type="compositionally biased region" description="Low complexity" evidence="1">
    <location>
        <begin position="187"/>
        <end position="206"/>
    </location>
</feature>
<keyword evidence="2" id="KW-1133">Transmembrane helix</keyword>
<dbReference type="InterPro" id="IPR012347">
    <property type="entry name" value="Ferritin-like"/>
</dbReference>
<dbReference type="EMBL" id="JABBNB010000006">
    <property type="protein sequence ID" value="NMO01186.1"/>
    <property type="molecule type" value="Genomic_DNA"/>
</dbReference>
<gene>
    <name evidence="4" type="ORF">HH308_08140</name>
</gene>
<evidence type="ECO:0000256" key="2">
    <source>
        <dbReference type="SAM" id="Phobius"/>
    </source>
</evidence>
<reference evidence="4 5" key="1">
    <citation type="submission" date="2020-04" db="EMBL/GenBank/DDBJ databases">
        <title>Gordonia sp. nov. TBRC 11910.</title>
        <authorList>
            <person name="Suriyachadkun C."/>
        </authorList>
    </citation>
    <scope>NUCLEOTIDE SEQUENCE [LARGE SCALE GENOMIC DNA]</scope>
    <source>
        <strain evidence="4 5">TBRC 11910</strain>
    </source>
</reference>
<proteinExistence type="predicted"/>
<feature type="domain" description="DUF305" evidence="3">
    <location>
        <begin position="75"/>
        <end position="288"/>
    </location>
</feature>
<name>A0A848KR60_9ACTN</name>
<dbReference type="InterPro" id="IPR005183">
    <property type="entry name" value="DUF305_CopM-like"/>
</dbReference>
<feature type="region of interest" description="Disordered" evidence="1">
    <location>
        <begin position="1"/>
        <end position="27"/>
    </location>
</feature>
<dbReference type="Pfam" id="PF03713">
    <property type="entry name" value="DUF305"/>
    <property type="match status" value="1"/>
</dbReference>
<sequence>MSDDTTTPEPTDTEPSTAETTSAATESNGRRGVVTLVLGAVALLLIGLGLGVGLGTWLSSNVPDDDVPAANSAAVGFAQDMTRHHEQGVQMAALAMNNGVDPQVKSLAYDIVTTQSNEIGQMQSWLTRWGYPIINPGEPMAWMGHDMASMDMSAMPGMSMAPSSAAPSSTMVGGHDHGSMPMPMPSTPATTPAPSTSAPSTEAADTSADEPPMPGMATEAEMAKLRSLKGRDSDVYFLQLMLRHHQGGAHMMAYAADPKNVSQDYVRDLASTMERTQGNEIKTLQAMLATYGAPELPMN</sequence>
<accession>A0A848KR60</accession>
<dbReference type="PANTHER" id="PTHR36933:SF1">
    <property type="entry name" value="SLL0788 PROTEIN"/>
    <property type="match status" value="1"/>
</dbReference>
<keyword evidence="2" id="KW-0812">Transmembrane</keyword>
<comment type="caution">
    <text evidence="4">The sequence shown here is derived from an EMBL/GenBank/DDBJ whole genome shotgun (WGS) entry which is preliminary data.</text>
</comment>
<evidence type="ECO:0000259" key="3">
    <source>
        <dbReference type="Pfam" id="PF03713"/>
    </source>
</evidence>
<feature type="compositionally biased region" description="Low complexity" evidence="1">
    <location>
        <begin position="159"/>
        <end position="171"/>
    </location>
</feature>
<dbReference type="AlphaFoldDB" id="A0A848KR60"/>
<evidence type="ECO:0000256" key="1">
    <source>
        <dbReference type="SAM" id="MobiDB-lite"/>
    </source>
</evidence>
<dbReference type="PANTHER" id="PTHR36933">
    <property type="entry name" value="SLL0788 PROTEIN"/>
    <property type="match status" value="1"/>
</dbReference>
<dbReference type="Proteomes" id="UP000550729">
    <property type="component" value="Unassembled WGS sequence"/>
</dbReference>
<dbReference type="RefSeq" id="WP_170193676.1">
    <property type="nucleotide sequence ID" value="NZ_JABBNB010000006.1"/>
</dbReference>